<keyword evidence="3" id="KW-1185">Reference proteome</keyword>
<dbReference type="Proteomes" id="UP001597314">
    <property type="component" value="Unassembled WGS sequence"/>
</dbReference>
<keyword evidence="1" id="KW-0175">Coiled coil</keyword>
<proteinExistence type="predicted"/>
<gene>
    <name evidence="2" type="ORF">ACFSOX_09260</name>
</gene>
<comment type="caution">
    <text evidence="2">The sequence shown here is derived from an EMBL/GenBank/DDBJ whole genome shotgun (WGS) entry which is preliminary data.</text>
</comment>
<organism evidence="2 3">
    <name type="scientific">Rhodoplanes azumiensis</name>
    <dbReference type="NCBI Taxonomy" id="1897628"/>
    <lineage>
        <taxon>Bacteria</taxon>
        <taxon>Pseudomonadati</taxon>
        <taxon>Pseudomonadota</taxon>
        <taxon>Alphaproteobacteria</taxon>
        <taxon>Hyphomicrobiales</taxon>
        <taxon>Nitrobacteraceae</taxon>
        <taxon>Rhodoplanes</taxon>
    </lineage>
</organism>
<dbReference type="EMBL" id="JBHUIW010000008">
    <property type="protein sequence ID" value="MFD2182338.1"/>
    <property type="molecule type" value="Genomic_DNA"/>
</dbReference>
<dbReference type="Pfam" id="PF13747">
    <property type="entry name" value="DUF4164"/>
    <property type="match status" value="1"/>
</dbReference>
<accession>A0ABW5AHE9</accession>
<protein>
    <submittedName>
        <fullName evidence="2">DUF4164 domain-containing protein</fullName>
    </submittedName>
</protein>
<sequence>MSDSTIVEAASTRLQRALAALEEAVERRHELERGRSALSAQVHTLGADRARLADALDRETARAQRLDGVGREVAGRLDAAIATVRAVLAADETG</sequence>
<evidence type="ECO:0000313" key="2">
    <source>
        <dbReference type="EMBL" id="MFD2182338.1"/>
    </source>
</evidence>
<evidence type="ECO:0000256" key="1">
    <source>
        <dbReference type="SAM" id="Coils"/>
    </source>
</evidence>
<reference evidence="3" key="1">
    <citation type="journal article" date="2019" name="Int. J. Syst. Evol. Microbiol.">
        <title>The Global Catalogue of Microorganisms (GCM) 10K type strain sequencing project: providing services to taxonomists for standard genome sequencing and annotation.</title>
        <authorList>
            <consortium name="The Broad Institute Genomics Platform"/>
            <consortium name="The Broad Institute Genome Sequencing Center for Infectious Disease"/>
            <person name="Wu L."/>
            <person name="Ma J."/>
        </authorList>
    </citation>
    <scope>NUCLEOTIDE SEQUENCE [LARGE SCALE GENOMIC DNA]</scope>
    <source>
        <strain evidence="3">CGMCC 1.6774</strain>
    </source>
</reference>
<name>A0ABW5AHE9_9BRAD</name>
<dbReference type="RefSeq" id="WP_378477517.1">
    <property type="nucleotide sequence ID" value="NZ_JBHUIW010000008.1"/>
</dbReference>
<feature type="coiled-coil region" evidence="1">
    <location>
        <begin position="7"/>
        <end position="41"/>
    </location>
</feature>
<evidence type="ECO:0000313" key="3">
    <source>
        <dbReference type="Proteomes" id="UP001597314"/>
    </source>
</evidence>
<dbReference type="InterPro" id="IPR025310">
    <property type="entry name" value="DUF4164"/>
</dbReference>